<protein>
    <submittedName>
        <fullName evidence="2">Uncharacterized protein</fullName>
    </submittedName>
</protein>
<proteinExistence type="predicted"/>
<organism evidence="2 3">
    <name type="scientific">Ancylostoma ceylanicum</name>
    <dbReference type="NCBI Taxonomy" id="53326"/>
    <lineage>
        <taxon>Eukaryota</taxon>
        <taxon>Metazoa</taxon>
        <taxon>Ecdysozoa</taxon>
        <taxon>Nematoda</taxon>
        <taxon>Chromadorea</taxon>
        <taxon>Rhabditida</taxon>
        <taxon>Rhabditina</taxon>
        <taxon>Rhabditomorpha</taxon>
        <taxon>Strongyloidea</taxon>
        <taxon>Ancylostomatidae</taxon>
        <taxon>Ancylostomatinae</taxon>
        <taxon>Ancylostoma</taxon>
    </lineage>
</organism>
<name>A0A016TWS5_9BILA</name>
<sequence length="87" mass="9597">MVVRRERAPEIGRTDEHAHIGLGPGTLERDGGTDDVKGNAHKDKGRGTHYQHKNATTLALRRKQQAVVLRARGQSDEAGRLTINADY</sequence>
<accession>A0A016TWS5</accession>
<feature type="compositionally biased region" description="Basic and acidic residues" evidence="1">
    <location>
        <begin position="1"/>
        <end position="19"/>
    </location>
</feature>
<reference evidence="3" key="1">
    <citation type="journal article" date="2015" name="Nat. Genet.">
        <title>The genome and transcriptome of the zoonotic hookworm Ancylostoma ceylanicum identify infection-specific gene families.</title>
        <authorList>
            <person name="Schwarz E.M."/>
            <person name="Hu Y."/>
            <person name="Antoshechkin I."/>
            <person name="Miller M.M."/>
            <person name="Sternberg P.W."/>
            <person name="Aroian R.V."/>
        </authorList>
    </citation>
    <scope>NUCLEOTIDE SEQUENCE</scope>
    <source>
        <strain evidence="3">HY135</strain>
    </source>
</reference>
<gene>
    <name evidence="2" type="primary">Acey_s0073.g727</name>
    <name evidence="2" type="ORF">Y032_0073g727</name>
</gene>
<feature type="compositionally biased region" description="Basic and acidic residues" evidence="1">
    <location>
        <begin position="27"/>
        <end position="46"/>
    </location>
</feature>
<dbReference type="Proteomes" id="UP000024635">
    <property type="component" value="Unassembled WGS sequence"/>
</dbReference>
<comment type="caution">
    <text evidence="2">The sequence shown here is derived from an EMBL/GenBank/DDBJ whole genome shotgun (WGS) entry which is preliminary data.</text>
</comment>
<keyword evidence="3" id="KW-1185">Reference proteome</keyword>
<evidence type="ECO:0000313" key="3">
    <source>
        <dbReference type="Proteomes" id="UP000024635"/>
    </source>
</evidence>
<dbReference type="EMBL" id="JARK01001409">
    <property type="protein sequence ID" value="EYC06828.1"/>
    <property type="molecule type" value="Genomic_DNA"/>
</dbReference>
<dbReference type="AlphaFoldDB" id="A0A016TWS5"/>
<feature type="region of interest" description="Disordered" evidence="1">
    <location>
        <begin position="1"/>
        <end position="54"/>
    </location>
</feature>
<evidence type="ECO:0000313" key="2">
    <source>
        <dbReference type="EMBL" id="EYC06828.1"/>
    </source>
</evidence>
<evidence type="ECO:0000256" key="1">
    <source>
        <dbReference type="SAM" id="MobiDB-lite"/>
    </source>
</evidence>